<evidence type="ECO:0000313" key="2">
    <source>
        <dbReference type="EMBL" id="OAQ85415.1"/>
    </source>
</evidence>
<dbReference type="Proteomes" id="UP000078340">
    <property type="component" value="Unassembled WGS sequence"/>
</dbReference>
<dbReference type="AlphaFoldDB" id="A0A179H5F9"/>
<protein>
    <recommendedName>
        <fullName evidence="4">Secreted protein</fullName>
    </recommendedName>
</protein>
<gene>
    <name evidence="2" type="ORF">VFPFJ_07804</name>
</gene>
<proteinExistence type="predicted"/>
<dbReference type="PROSITE" id="PS51257">
    <property type="entry name" value="PROKAR_LIPOPROTEIN"/>
    <property type="match status" value="1"/>
</dbReference>
<evidence type="ECO:0000313" key="3">
    <source>
        <dbReference type="Proteomes" id="UP000078340"/>
    </source>
</evidence>
<evidence type="ECO:0000256" key="1">
    <source>
        <dbReference type="SAM" id="SignalP"/>
    </source>
</evidence>
<keyword evidence="1" id="KW-0732">Signal</keyword>
<dbReference type="EMBL" id="LSBI01000007">
    <property type="protein sequence ID" value="OAQ85415.1"/>
    <property type="molecule type" value="Genomic_DNA"/>
</dbReference>
<feature type="signal peptide" evidence="1">
    <location>
        <begin position="1"/>
        <end position="27"/>
    </location>
</feature>
<reference evidence="2 3" key="1">
    <citation type="submission" date="2016-02" db="EMBL/GenBank/DDBJ databases">
        <title>Biosynthesis of antibiotic leucinostatins and their inhibition on Phytophthora in bio-control Purpureocillium lilacinum.</title>
        <authorList>
            <person name="Wang G."/>
            <person name="Liu Z."/>
            <person name="Lin R."/>
            <person name="Li E."/>
            <person name="Mao Z."/>
            <person name="Ling J."/>
            <person name="Yin W."/>
            <person name="Xie B."/>
        </authorList>
    </citation>
    <scope>NUCLEOTIDE SEQUENCE [LARGE SCALE GENOMIC DNA]</scope>
    <source>
        <strain evidence="2">PLFJ-1</strain>
    </source>
</reference>
<accession>A0A179H5F9</accession>
<name>A0A179H5F9_PURLI</name>
<sequence length="91" mass="9698">MRCQWGSETIAQAVVILTLGCRPSVESADSAPVRAVNFGRGVVAGSLHPLGPRAGLQQLFRWAWWACQLRRQHSTGSGAVQRAVTVQGSGV</sequence>
<evidence type="ECO:0008006" key="4">
    <source>
        <dbReference type="Google" id="ProtNLM"/>
    </source>
</evidence>
<feature type="chain" id="PRO_5008103257" description="Secreted protein" evidence="1">
    <location>
        <begin position="28"/>
        <end position="91"/>
    </location>
</feature>
<comment type="caution">
    <text evidence="2">The sequence shown here is derived from an EMBL/GenBank/DDBJ whole genome shotgun (WGS) entry which is preliminary data.</text>
</comment>
<organism evidence="2 3">
    <name type="scientific">Purpureocillium lilacinum</name>
    <name type="common">Paecilomyces lilacinus</name>
    <dbReference type="NCBI Taxonomy" id="33203"/>
    <lineage>
        <taxon>Eukaryota</taxon>
        <taxon>Fungi</taxon>
        <taxon>Dikarya</taxon>
        <taxon>Ascomycota</taxon>
        <taxon>Pezizomycotina</taxon>
        <taxon>Sordariomycetes</taxon>
        <taxon>Hypocreomycetidae</taxon>
        <taxon>Hypocreales</taxon>
        <taxon>Ophiocordycipitaceae</taxon>
        <taxon>Purpureocillium</taxon>
    </lineage>
</organism>